<evidence type="ECO:0000259" key="8">
    <source>
        <dbReference type="PROSITE" id="PS50109"/>
    </source>
</evidence>
<feature type="transmembrane region" description="Helical" evidence="7">
    <location>
        <begin position="28"/>
        <end position="47"/>
    </location>
</feature>
<name>A0A1J5SRF6_9ZZZZ</name>
<comment type="catalytic activity">
    <reaction evidence="1">
        <text>ATP + protein L-histidine = ADP + protein N-phospho-L-histidine.</text>
        <dbReference type="EC" id="2.7.13.3"/>
    </reaction>
</comment>
<keyword evidence="7" id="KW-1133">Transmembrane helix</keyword>
<keyword evidence="5 9" id="KW-0418">Kinase</keyword>
<evidence type="ECO:0000256" key="3">
    <source>
        <dbReference type="ARBA" id="ARBA00022553"/>
    </source>
</evidence>
<organism evidence="9">
    <name type="scientific">mine drainage metagenome</name>
    <dbReference type="NCBI Taxonomy" id="410659"/>
    <lineage>
        <taxon>unclassified sequences</taxon>
        <taxon>metagenomes</taxon>
        <taxon>ecological metagenomes</taxon>
    </lineage>
</organism>
<dbReference type="PANTHER" id="PTHR43711">
    <property type="entry name" value="TWO-COMPONENT HISTIDINE KINASE"/>
    <property type="match status" value="1"/>
</dbReference>
<dbReference type="InterPro" id="IPR036890">
    <property type="entry name" value="HATPase_C_sf"/>
</dbReference>
<keyword evidence="6" id="KW-0902">Two-component regulatory system</keyword>
<dbReference type="PRINTS" id="PR00344">
    <property type="entry name" value="BCTRLSENSOR"/>
</dbReference>
<dbReference type="PANTHER" id="PTHR43711:SF31">
    <property type="entry name" value="HISTIDINE KINASE"/>
    <property type="match status" value="1"/>
</dbReference>
<keyword evidence="4 9" id="KW-0808">Transferase</keyword>
<dbReference type="InterPro" id="IPR036097">
    <property type="entry name" value="HisK_dim/P_sf"/>
</dbReference>
<evidence type="ECO:0000256" key="6">
    <source>
        <dbReference type="ARBA" id="ARBA00023012"/>
    </source>
</evidence>
<feature type="transmembrane region" description="Helical" evidence="7">
    <location>
        <begin position="167"/>
        <end position="184"/>
    </location>
</feature>
<dbReference type="InterPro" id="IPR004358">
    <property type="entry name" value="Sig_transdc_His_kin-like_C"/>
</dbReference>
<dbReference type="InterPro" id="IPR003594">
    <property type="entry name" value="HATPase_dom"/>
</dbReference>
<feature type="transmembrane region" description="Helical" evidence="7">
    <location>
        <begin position="91"/>
        <end position="110"/>
    </location>
</feature>
<evidence type="ECO:0000256" key="2">
    <source>
        <dbReference type="ARBA" id="ARBA00012438"/>
    </source>
</evidence>
<keyword evidence="7" id="KW-0812">Transmembrane</keyword>
<dbReference type="AlphaFoldDB" id="A0A1J5SRF6"/>
<dbReference type="SUPFAM" id="SSF55874">
    <property type="entry name" value="ATPase domain of HSP90 chaperone/DNA topoisomerase II/histidine kinase"/>
    <property type="match status" value="1"/>
</dbReference>
<keyword evidence="7" id="KW-0472">Membrane</keyword>
<feature type="transmembrane region" description="Helical" evidence="7">
    <location>
        <begin position="53"/>
        <end position="70"/>
    </location>
</feature>
<keyword evidence="3" id="KW-0597">Phosphoprotein</keyword>
<proteinExistence type="predicted"/>
<evidence type="ECO:0000256" key="5">
    <source>
        <dbReference type="ARBA" id="ARBA00022777"/>
    </source>
</evidence>
<protein>
    <recommendedName>
        <fullName evidence="2">histidine kinase</fullName>
        <ecNumber evidence="2">2.7.13.3</ecNumber>
    </recommendedName>
</protein>
<dbReference type="InterPro" id="IPR050736">
    <property type="entry name" value="Sensor_HK_Regulatory"/>
</dbReference>
<dbReference type="Gene3D" id="3.30.565.10">
    <property type="entry name" value="Histidine kinase-like ATPase, C-terminal domain"/>
    <property type="match status" value="1"/>
</dbReference>
<sequence>MSEHFLQESKIDAIRAEQVMAFYAESDIQNLAGAVVFSLVVIAVYQFVSPWKYAPPLAMVYLATIMRSYYIRRYHRAPELRSADQWGKLQTWYSALAGLGWGIGFTLMLPSLPPEYQLLIVAVSAVSSASSVSEGFSYVWPSRMFTIATLVPQIIWLATVGDRLHTILFVLLLIFLPMTLWLSFKRNHIFAHAVELRLQNELLVKELIQQRDLVEQASRDKTRFLASASHDLRQPLSALVLFLDLLGADRQLSSQSQSMVLRAHQAANSLSGLLMTLLDISKLDASIVKPNRCTFAVQLLFKELENEFLPVAQNKGIQLSFVFSSALIDSDPVLLGQILRNLISNALRYTDSGRIVVGCRHKRDILSIEVHDTGIGIPSHQHEAIFREFYQIGNKERDRQKGLGLGLAIVKRTVQLLGHGISLRSWPGNGSCFAVTVPMAQDFMNEGTLPFRAEVV</sequence>
<dbReference type="InterPro" id="IPR003661">
    <property type="entry name" value="HisK_dim/P_dom"/>
</dbReference>
<dbReference type="SMART" id="SM00388">
    <property type="entry name" value="HisKA"/>
    <property type="match status" value="1"/>
</dbReference>
<dbReference type="PROSITE" id="PS50109">
    <property type="entry name" value="HIS_KIN"/>
    <property type="match status" value="1"/>
</dbReference>
<gene>
    <name evidence="9" type="primary">rcsC_2</name>
    <name evidence="9" type="ORF">GALL_137020</name>
</gene>
<dbReference type="SMART" id="SM00387">
    <property type="entry name" value="HATPase_c"/>
    <property type="match status" value="1"/>
</dbReference>
<evidence type="ECO:0000256" key="1">
    <source>
        <dbReference type="ARBA" id="ARBA00000085"/>
    </source>
</evidence>
<feature type="transmembrane region" description="Helical" evidence="7">
    <location>
        <begin position="144"/>
        <end position="161"/>
    </location>
</feature>
<evidence type="ECO:0000256" key="4">
    <source>
        <dbReference type="ARBA" id="ARBA00022679"/>
    </source>
</evidence>
<dbReference type="Pfam" id="PF00512">
    <property type="entry name" value="HisKA"/>
    <property type="match status" value="1"/>
</dbReference>
<dbReference type="GO" id="GO:0000155">
    <property type="term" value="F:phosphorelay sensor kinase activity"/>
    <property type="evidence" value="ECO:0007669"/>
    <property type="project" value="InterPro"/>
</dbReference>
<dbReference type="EC" id="2.7.13.3" evidence="2"/>
<evidence type="ECO:0000313" key="9">
    <source>
        <dbReference type="EMBL" id="OIR04220.1"/>
    </source>
</evidence>
<dbReference type="Gene3D" id="1.10.287.130">
    <property type="match status" value="1"/>
</dbReference>
<evidence type="ECO:0000256" key="7">
    <source>
        <dbReference type="SAM" id="Phobius"/>
    </source>
</evidence>
<dbReference type="CDD" id="cd00082">
    <property type="entry name" value="HisKA"/>
    <property type="match status" value="1"/>
</dbReference>
<feature type="domain" description="Histidine kinase" evidence="8">
    <location>
        <begin position="227"/>
        <end position="441"/>
    </location>
</feature>
<accession>A0A1J5SRF6</accession>
<dbReference type="SUPFAM" id="SSF47384">
    <property type="entry name" value="Homodimeric domain of signal transducing histidine kinase"/>
    <property type="match status" value="1"/>
</dbReference>
<reference evidence="9" key="1">
    <citation type="submission" date="2016-10" db="EMBL/GenBank/DDBJ databases">
        <title>Sequence of Gallionella enrichment culture.</title>
        <authorList>
            <person name="Poehlein A."/>
            <person name="Muehling M."/>
            <person name="Daniel R."/>
        </authorList>
    </citation>
    <scope>NUCLEOTIDE SEQUENCE</scope>
</reference>
<dbReference type="FunFam" id="3.30.565.10:FF:000049">
    <property type="entry name" value="Two-component sensor histidine kinase"/>
    <property type="match status" value="1"/>
</dbReference>
<dbReference type="InterPro" id="IPR005467">
    <property type="entry name" value="His_kinase_dom"/>
</dbReference>
<comment type="caution">
    <text evidence="9">The sequence shown here is derived from an EMBL/GenBank/DDBJ whole genome shotgun (WGS) entry which is preliminary data.</text>
</comment>
<dbReference type="EMBL" id="MLJW01000059">
    <property type="protein sequence ID" value="OIR04220.1"/>
    <property type="molecule type" value="Genomic_DNA"/>
</dbReference>
<dbReference type="Pfam" id="PF02518">
    <property type="entry name" value="HATPase_c"/>
    <property type="match status" value="1"/>
</dbReference>